<evidence type="ECO:0000313" key="1">
    <source>
        <dbReference type="EMBL" id="ACG26014.1"/>
    </source>
</evidence>
<accession>B6SMD1</accession>
<dbReference type="AlphaFoldDB" id="B6SMD1"/>
<proteinExistence type="evidence at transcript level"/>
<sequence length="33" mass="3869">MVDRGAIKFAALISHNTCKVDKSEDHDTYRQRY</sequence>
<reference evidence="1" key="1">
    <citation type="journal article" date="2009" name="Plant Mol. Biol.">
        <title>Insights into corn genes derived from large-scale cDNA sequencing.</title>
        <authorList>
            <person name="Alexandrov N.N."/>
            <person name="Brover V.V."/>
            <person name="Freidin S."/>
            <person name="Troukhan M.E."/>
            <person name="Tatarinova T.V."/>
            <person name="Zhang H."/>
            <person name="Swaller T.J."/>
            <person name="Lu Y.P."/>
            <person name="Bouck J."/>
            <person name="Flavell R.B."/>
            <person name="Feldmann K.A."/>
        </authorList>
    </citation>
    <scope>NUCLEOTIDE SEQUENCE</scope>
</reference>
<dbReference type="EMBL" id="EU953896">
    <property type="protein sequence ID" value="ACG26014.1"/>
    <property type="molecule type" value="mRNA"/>
</dbReference>
<protein>
    <submittedName>
        <fullName evidence="1">Uncharacterized protein</fullName>
    </submittedName>
</protein>
<name>B6SMD1_MAIZE</name>
<organism evidence="1">
    <name type="scientific">Zea mays</name>
    <name type="common">Maize</name>
    <dbReference type="NCBI Taxonomy" id="4577"/>
    <lineage>
        <taxon>Eukaryota</taxon>
        <taxon>Viridiplantae</taxon>
        <taxon>Streptophyta</taxon>
        <taxon>Embryophyta</taxon>
        <taxon>Tracheophyta</taxon>
        <taxon>Spermatophyta</taxon>
        <taxon>Magnoliopsida</taxon>
        <taxon>Liliopsida</taxon>
        <taxon>Poales</taxon>
        <taxon>Poaceae</taxon>
        <taxon>PACMAD clade</taxon>
        <taxon>Panicoideae</taxon>
        <taxon>Andropogonodae</taxon>
        <taxon>Andropogoneae</taxon>
        <taxon>Tripsacinae</taxon>
        <taxon>Zea</taxon>
    </lineage>
</organism>